<dbReference type="EMBL" id="KN402888">
    <property type="protein sequence ID" value="KHG15066.1"/>
    <property type="molecule type" value="Genomic_DNA"/>
</dbReference>
<name>A0A0B0NVD9_GOSAR</name>
<accession>A0A0B0NVD9</accession>
<evidence type="ECO:0000313" key="1">
    <source>
        <dbReference type="EMBL" id="KHG15066.1"/>
    </source>
</evidence>
<gene>
    <name evidence="1" type="ORF">F383_17625</name>
</gene>
<organism evidence="1 2">
    <name type="scientific">Gossypium arboreum</name>
    <name type="common">Tree cotton</name>
    <name type="synonym">Gossypium nanking</name>
    <dbReference type="NCBI Taxonomy" id="29729"/>
    <lineage>
        <taxon>Eukaryota</taxon>
        <taxon>Viridiplantae</taxon>
        <taxon>Streptophyta</taxon>
        <taxon>Embryophyta</taxon>
        <taxon>Tracheophyta</taxon>
        <taxon>Spermatophyta</taxon>
        <taxon>Magnoliopsida</taxon>
        <taxon>eudicotyledons</taxon>
        <taxon>Gunneridae</taxon>
        <taxon>Pentapetalae</taxon>
        <taxon>rosids</taxon>
        <taxon>malvids</taxon>
        <taxon>Malvales</taxon>
        <taxon>Malvaceae</taxon>
        <taxon>Malvoideae</taxon>
        <taxon>Gossypium</taxon>
    </lineage>
</organism>
<evidence type="ECO:0000313" key="2">
    <source>
        <dbReference type="Proteomes" id="UP000032142"/>
    </source>
</evidence>
<reference evidence="2" key="1">
    <citation type="submission" date="2014-09" db="EMBL/GenBank/DDBJ databases">
        <authorList>
            <person name="Mudge J."/>
            <person name="Ramaraj T."/>
            <person name="Lindquist I.E."/>
            <person name="Bharti A.K."/>
            <person name="Sundararajan A."/>
            <person name="Cameron C.T."/>
            <person name="Woodward J.E."/>
            <person name="May G.D."/>
            <person name="Brubaker C."/>
            <person name="Broadhvest J."/>
            <person name="Wilkins T.A."/>
        </authorList>
    </citation>
    <scope>NUCLEOTIDE SEQUENCE</scope>
    <source>
        <strain evidence="2">cv. AKA8401</strain>
    </source>
</reference>
<dbReference type="Proteomes" id="UP000032142">
    <property type="component" value="Unassembled WGS sequence"/>
</dbReference>
<keyword evidence="2" id="KW-1185">Reference proteome</keyword>
<sequence length="18" mass="2164">MLDYLAIGRMYMTNTRIT</sequence>
<proteinExistence type="predicted"/>
<protein>
    <submittedName>
        <fullName evidence="1">Uncharacterized protein</fullName>
    </submittedName>
</protein>
<dbReference type="AlphaFoldDB" id="A0A0B0NVD9"/>